<organism evidence="2 3">
    <name type="scientific">Starmerella bacillaris</name>
    <name type="common">Yeast</name>
    <name type="synonym">Candida zemplinina</name>
    <dbReference type="NCBI Taxonomy" id="1247836"/>
    <lineage>
        <taxon>Eukaryota</taxon>
        <taxon>Fungi</taxon>
        <taxon>Dikarya</taxon>
        <taxon>Ascomycota</taxon>
        <taxon>Saccharomycotina</taxon>
        <taxon>Dipodascomycetes</taxon>
        <taxon>Dipodascales</taxon>
        <taxon>Trichomonascaceae</taxon>
        <taxon>Starmerella</taxon>
    </lineage>
</organism>
<sequence length="263" mass="29130">MRVLVTNDDGPPDEKYSPYILNFVTHLKKLTDWDISVAVPSQQRSWIGKAHIIGQEIEGRVTTYEETGDIEWLLLTGTPASCVSIGLCYLGKFDLVISGPNFGRNTSAAYIMSSGTVGATLEASLGGVPGIALSFSYTVPKHSEEDISKGSEVAVAVVKYLRNHWNPAAQIYSVNIPLFPELSLKTPIKYTQILQNNFYKLFDKVSDDEHKYKWAPDYDAIDKSVLENGEGSDAWVVMHNEITVSPIRGIFQGVKIEEEIVLT</sequence>
<gene>
    <name evidence="2" type="ORF">DASB73_001470</name>
</gene>
<dbReference type="NCBIfam" id="TIGR00087">
    <property type="entry name" value="surE"/>
    <property type="match status" value="1"/>
</dbReference>
<dbReference type="Pfam" id="PF01975">
    <property type="entry name" value="SurE"/>
    <property type="match status" value="1"/>
</dbReference>
<dbReference type="GO" id="GO:0016787">
    <property type="term" value="F:hydrolase activity"/>
    <property type="evidence" value="ECO:0007669"/>
    <property type="project" value="InterPro"/>
</dbReference>
<comment type="caution">
    <text evidence="2">The sequence shown here is derived from an EMBL/GenBank/DDBJ whole genome shotgun (WGS) entry which is preliminary data.</text>
</comment>
<feature type="domain" description="Survival protein SurE-like phosphatase/nucleotidase" evidence="1">
    <location>
        <begin position="3"/>
        <end position="197"/>
    </location>
</feature>
<dbReference type="SUPFAM" id="SSF64167">
    <property type="entry name" value="SurE-like"/>
    <property type="match status" value="1"/>
</dbReference>
<protein>
    <recommendedName>
        <fullName evidence="1">Survival protein SurE-like phosphatase/nucleotidase domain-containing protein</fullName>
    </recommendedName>
</protein>
<proteinExistence type="predicted"/>
<name>A0AAV5RF25_STABA</name>
<dbReference type="GO" id="GO:0000932">
    <property type="term" value="C:P-body"/>
    <property type="evidence" value="ECO:0007669"/>
    <property type="project" value="TreeGrafter"/>
</dbReference>
<evidence type="ECO:0000313" key="3">
    <source>
        <dbReference type="Proteomes" id="UP001362899"/>
    </source>
</evidence>
<dbReference type="InterPro" id="IPR002828">
    <property type="entry name" value="SurE-like_Pase/nucleotidase"/>
</dbReference>
<dbReference type="PANTHER" id="PTHR47551">
    <property type="entry name" value="TUBULIN--TYROSINE LIGASE PBY1-RELATED"/>
    <property type="match status" value="1"/>
</dbReference>
<dbReference type="InterPro" id="IPR036523">
    <property type="entry name" value="SurE-like_sf"/>
</dbReference>
<dbReference type="Gene3D" id="3.40.1210.10">
    <property type="entry name" value="Survival protein SurE-like phosphatase/nucleotidase"/>
    <property type="match status" value="1"/>
</dbReference>
<evidence type="ECO:0000313" key="2">
    <source>
        <dbReference type="EMBL" id="GMM49189.1"/>
    </source>
</evidence>
<dbReference type="AlphaFoldDB" id="A0AAV5RF25"/>
<dbReference type="PANTHER" id="PTHR47551:SF1">
    <property type="entry name" value="TUBULIN--TYROSINE LIGASE PBY1-RELATED"/>
    <property type="match status" value="1"/>
</dbReference>
<dbReference type="EMBL" id="BTGC01000001">
    <property type="protein sequence ID" value="GMM49189.1"/>
    <property type="molecule type" value="Genomic_DNA"/>
</dbReference>
<reference evidence="2 3" key="1">
    <citation type="journal article" date="2023" name="Elife">
        <title>Identification of key yeast species and microbe-microbe interactions impacting larval growth of Drosophila in the wild.</title>
        <authorList>
            <person name="Mure A."/>
            <person name="Sugiura Y."/>
            <person name="Maeda R."/>
            <person name="Honda K."/>
            <person name="Sakurai N."/>
            <person name="Takahashi Y."/>
            <person name="Watada M."/>
            <person name="Katoh T."/>
            <person name="Gotoh A."/>
            <person name="Gotoh Y."/>
            <person name="Taniguchi I."/>
            <person name="Nakamura K."/>
            <person name="Hayashi T."/>
            <person name="Katayama T."/>
            <person name="Uemura T."/>
            <person name="Hattori Y."/>
        </authorList>
    </citation>
    <scope>NUCLEOTIDE SEQUENCE [LARGE SCALE GENOMIC DNA]</scope>
    <source>
        <strain evidence="2 3">SB-73</strain>
    </source>
</reference>
<accession>A0AAV5RF25</accession>
<dbReference type="InterPro" id="IPR027746">
    <property type="entry name" value="TTL"/>
</dbReference>
<evidence type="ECO:0000259" key="1">
    <source>
        <dbReference type="Pfam" id="PF01975"/>
    </source>
</evidence>
<dbReference type="Proteomes" id="UP001362899">
    <property type="component" value="Unassembled WGS sequence"/>
</dbReference>
<keyword evidence="3" id="KW-1185">Reference proteome</keyword>